<evidence type="ECO:0000256" key="5">
    <source>
        <dbReference type="ARBA" id="ARBA00022475"/>
    </source>
</evidence>
<dbReference type="KEGG" id="ach:Achl_2751"/>
<dbReference type="NCBIfam" id="TIGR03592">
    <property type="entry name" value="yidC_oxa1_cterm"/>
    <property type="match status" value="1"/>
</dbReference>
<comment type="subunit">
    <text evidence="12">Interacts with the Sec translocase complex via SecD. Specifically interacts with transmembrane segments of nascent integral membrane proteins during membrane integration.</text>
</comment>
<keyword evidence="6 16" id="KW-0812">Transmembrane</keyword>
<feature type="transmembrane region" description="Helical" evidence="17">
    <location>
        <begin position="17"/>
        <end position="35"/>
    </location>
</feature>
<keyword evidence="9 17" id="KW-0472">Membrane</keyword>
<evidence type="ECO:0000256" key="1">
    <source>
        <dbReference type="ARBA" id="ARBA00004651"/>
    </source>
</evidence>
<gene>
    <name evidence="19" type="ordered locus">Achl_2751</name>
</gene>
<evidence type="ECO:0000256" key="2">
    <source>
        <dbReference type="ARBA" id="ARBA00010527"/>
    </source>
</evidence>
<evidence type="ECO:0000256" key="9">
    <source>
        <dbReference type="ARBA" id="ARBA00023136"/>
    </source>
</evidence>
<protein>
    <recommendedName>
        <fullName evidence="3">Membrane protein insertase YidC</fullName>
    </recommendedName>
    <alternativeName>
        <fullName evidence="15">Foldase YidC</fullName>
    </alternativeName>
    <alternativeName>
        <fullName evidence="14">Membrane integrase YidC</fullName>
    </alternativeName>
    <alternativeName>
        <fullName evidence="13">Membrane protein YidC</fullName>
    </alternativeName>
</protein>
<evidence type="ECO:0000256" key="12">
    <source>
        <dbReference type="ARBA" id="ARBA00026028"/>
    </source>
</evidence>
<evidence type="ECO:0000256" key="16">
    <source>
        <dbReference type="RuleBase" id="RU003945"/>
    </source>
</evidence>
<organism evidence="19 20">
    <name type="scientific">Pseudarthrobacter chlorophenolicus (strain ATCC 700700 / DSM 12829 / CIP 107037 / JCM 12360 / KCTC 9906 / NCIMB 13794 / A6)</name>
    <name type="common">Arthrobacter chlorophenolicus</name>
    <dbReference type="NCBI Taxonomy" id="452863"/>
    <lineage>
        <taxon>Bacteria</taxon>
        <taxon>Bacillati</taxon>
        <taxon>Actinomycetota</taxon>
        <taxon>Actinomycetes</taxon>
        <taxon>Micrococcales</taxon>
        <taxon>Micrococcaceae</taxon>
        <taxon>Pseudarthrobacter</taxon>
    </lineage>
</organism>
<keyword evidence="7" id="KW-0653">Protein transport</keyword>
<feature type="transmembrane region" description="Helical" evidence="17">
    <location>
        <begin position="225"/>
        <end position="250"/>
    </location>
</feature>
<name>B8HD70_PSECP</name>
<keyword evidence="10" id="KW-0143">Chaperone</keyword>
<dbReference type="InterPro" id="IPR028055">
    <property type="entry name" value="YidC/Oxa/ALB_C"/>
</dbReference>
<evidence type="ECO:0000313" key="20">
    <source>
        <dbReference type="Proteomes" id="UP000002505"/>
    </source>
</evidence>
<feature type="domain" description="Membrane insertase YidC/Oxa/ALB C-terminal" evidence="18">
    <location>
        <begin position="43"/>
        <end position="263"/>
    </location>
</feature>
<dbReference type="Pfam" id="PF02096">
    <property type="entry name" value="60KD_IMP"/>
    <property type="match status" value="1"/>
</dbReference>
<comment type="function">
    <text evidence="11">Required for the insertion and/or proper folding and/or complex formation of integral membrane proteins into the membrane. Involved in integration of membrane proteins that insert both dependently and independently of the Sec translocase complex, as well as at least some lipoproteins. Aids folding of multispanning membrane proteins.</text>
</comment>
<keyword evidence="4" id="KW-0813">Transport</keyword>
<evidence type="ECO:0000256" key="7">
    <source>
        <dbReference type="ARBA" id="ARBA00022927"/>
    </source>
</evidence>
<dbReference type="OrthoDB" id="9780552at2"/>
<dbReference type="InterPro" id="IPR047196">
    <property type="entry name" value="YidC_ALB_C"/>
</dbReference>
<evidence type="ECO:0000313" key="19">
    <source>
        <dbReference type="EMBL" id="ACL40716.1"/>
    </source>
</evidence>
<dbReference type="STRING" id="452863.Achl_2751"/>
<evidence type="ECO:0000256" key="4">
    <source>
        <dbReference type="ARBA" id="ARBA00022448"/>
    </source>
</evidence>
<dbReference type="eggNOG" id="COG0706">
    <property type="taxonomic scope" value="Bacteria"/>
</dbReference>
<dbReference type="GO" id="GO:0005886">
    <property type="term" value="C:plasma membrane"/>
    <property type="evidence" value="ECO:0007669"/>
    <property type="project" value="UniProtKB-SubCell"/>
</dbReference>
<dbReference type="CDD" id="cd20070">
    <property type="entry name" value="5TM_YidC_Alb3"/>
    <property type="match status" value="1"/>
</dbReference>
<sequence>MGESVDVVAQVMEPFRWLMSAVLVAFHNGLAALGLPSDGGWTWTLAIIGLVLVVRAALIPVFLAQVRAQRRMRQLQPDLKALQEKYAGRTDQQSRQAMAQEQMALYRKHGTNPFSACLPLLIQAPFFLGLFQVLAGIPDAVGRGTGIGAMAAAQAEQFNSATIFGAPLSASLLHGGGDPAAVAVLALAMILVMTACQFLTQKLVTARTALGPDVPAPLLRQQRAILVALPLVFAAGGAFFPIGVLVYWTVSNLWTLGQQYLVTRKA</sequence>
<evidence type="ECO:0000256" key="15">
    <source>
        <dbReference type="ARBA" id="ARBA00033342"/>
    </source>
</evidence>
<dbReference type="EMBL" id="CP001341">
    <property type="protein sequence ID" value="ACL40716.1"/>
    <property type="molecule type" value="Genomic_DNA"/>
</dbReference>
<feature type="transmembrane region" description="Helical" evidence="17">
    <location>
        <begin position="180"/>
        <end position="200"/>
    </location>
</feature>
<dbReference type="NCBIfam" id="NF002350">
    <property type="entry name" value="PRK01315.1"/>
    <property type="match status" value="1"/>
</dbReference>
<comment type="subcellular location">
    <subcellularLocation>
        <location evidence="1">Cell membrane</location>
        <topology evidence="1">Multi-pass membrane protein</topology>
    </subcellularLocation>
    <subcellularLocation>
        <location evidence="16">Membrane</location>
        <topology evidence="16">Multi-pass membrane protein</topology>
    </subcellularLocation>
</comment>
<proteinExistence type="inferred from homology"/>
<evidence type="ECO:0000259" key="18">
    <source>
        <dbReference type="Pfam" id="PF02096"/>
    </source>
</evidence>
<feature type="transmembrane region" description="Helical" evidence="17">
    <location>
        <begin position="116"/>
        <end position="137"/>
    </location>
</feature>
<dbReference type="RefSeq" id="WP_015937912.1">
    <property type="nucleotide sequence ID" value="NC_011886.1"/>
</dbReference>
<evidence type="ECO:0000256" key="13">
    <source>
        <dbReference type="ARBA" id="ARBA00031538"/>
    </source>
</evidence>
<evidence type="ECO:0000256" key="10">
    <source>
        <dbReference type="ARBA" id="ARBA00023186"/>
    </source>
</evidence>
<dbReference type="AlphaFoldDB" id="B8HD70"/>
<dbReference type="InterPro" id="IPR001708">
    <property type="entry name" value="YidC/ALB3/OXA1/COX18"/>
</dbReference>
<dbReference type="PANTHER" id="PTHR12428">
    <property type="entry name" value="OXA1"/>
    <property type="match status" value="1"/>
</dbReference>
<evidence type="ECO:0000256" key="8">
    <source>
        <dbReference type="ARBA" id="ARBA00022989"/>
    </source>
</evidence>
<keyword evidence="8 17" id="KW-1133">Transmembrane helix</keyword>
<dbReference type="GO" id="GO:0015031">
    <property type="term" value="P:protein transport"/>
    <property type="evidence" value="ECO:0007669"/>
    <property type="project" value="UniProtKB-KW"/>
</dbReference>
<comment type="similarity">
    <text evidence="2">Belongs to the OXA1/ALB3/YidC family. Type 1 subfamily.</text>
</comment>
<accession>B8HD70</accession>
<evidence type="ECO:0000256" key="17">
    <source>
        <dbReference type="SAM" id="Phobius"/>
    </source>
</evidence>
<dbReference type="GO" id="GO:0032977">
    <property type="term" value="F:membrane insertase activity"/>
    <property type="evidence" value="ECO:0007669"/>
    <property type="project" value="InterPro"/>
</dbReference>
<dbReference type="Proteomes" id="UP000002505">
    <property type="component" value="Chromosome"/>
</dbReference>
<dbReference type="HOGENOM" id="CLU_036138_3_1_11"/>
<feature type="transmembrane region" description="Helical" evidence="17">
    <location>
        <begin position="41"/>
        <end position="64"/>
    </location>
</feature>
<evidence type="ECO:0000256" key="3">
    <source>
        <dbReference type="ARBA" id="ARBA00015325"/>
    </source>
</evidence>
<reference evidence="19" key="1">
    <citation type="submission" date="2009-01" db="EMBL/GenBank/DDBJ databases">
        <title>Complete sequence of chromosome of Arthrobacter chlorophenolicus A6.</title>
        <authorList>
            <consortium name="US DOE Joint Genome Institute"/>
            <person name="Lucas S."/>
            <person name="Copeland A."/>
            <person name="Lapidus A."/>
            <person name="Glavina del Rio T."/>
            <person name="Tice H."/>
            <person name="Bruce D."/>
            <person name="Goodwin L."/>
            <person name="Pitluck S."/>
            <person name="Goltsman E."/>
            <person name="Clum A."/>
            <person name="Larimer F."/>
            <person name="Land M."/>
            <person name="Hauser L."/>
            <person name="Kyrpides N."/>
            <person name="Mikhailova N."/>
            <person name="Jansson J."/>
            <person name="Richardson P."/>
        </authorList>
    </citation>
    <scope>NUCLEOTIDE SEQUENCE [LARGE SCALE GENOMIC DNA]</scope>
    <source>
        <strain evidence="19">A6</strain>
    </source>
</reference>
<keyword evidence="20" id="KW-1185">Reference proteome</keyword>
<evidence type="ECO:0000256" key="11">
    <source>
        <dbReference type="ARBA" id="ARBA00025034"/>
    </source>
</evidence>
<dbReference type="GO" id="GO:0051205">
    <property type="term" value="P:protein insertion into membrane"/>
    <property type="evidence" value="ECO:0007669"/>
    <property type="project" value="TreeGrafter"/>
</dbReference>
<keyword evidence="5" id="KW-1003">Cell membrane</keyword>
<evidence type="ECO:0000256" key="6">
    <source>
        <dbReference type="ARBA" id="ARBA00022692"/>
    </source>
</evidence>
<dbReference type="PANTHER" id="PTHR12428:SF65">
    <property type="entry name" value="CYTOCHROME C OXIDASE ASSEMBLY PROTEIN COX18, MITOCHONDRIAL"/>
    <property type="match status" value="1"/>
</dbReference>
<evidence type="ECO:0000256" key="14">
    <source>
        <dbReference type="ARBA" id="ARBA00033245"/>
    </source>
</evidence>